<feature type="region of interest" description="Disordered" evidence="1">
    <location>
        <begin position="190"/>
        <end position="209"/>
    </location>
</feature>
<evidence type="ECO:0000256" key="1">
    <source>
        <dbReference type="SAM" id="MobiDB-lite"/>
    </source>
</evidence>
<name>A0A9C7C8P4_9VIRU</name>
<organism evidence="2">
    <name type="scientific">Metapenaeus ensis majanivirus</name>
    <dbReference type="NCBI Taxonomy" id="2984279"/>
    <lineage>
        <taxon>Viruses</taxon>
        <taxon>Viruses incertae sedis</taxon>
        <taxon>Naldaviricetes</taxon>
        <taxon>Nimaviridae</taxon>
    </lineage>
</organism>
<reference evidence="2" key="1">
    <citation type="submission" date="2022-10" db="EMBL/GenBank/DDBJ databases">
        <title>Genome sequences of endogenous nimaviruses in decapod crustaceans.</title>
        <authorList>
            <person name="Kawato S."/>
            <person name="Nozaki R."/>
            <person name="Kondo H."/>
            <person name="Hirono I."/>
        </authorList>
    </citation>
    <scope>NUCLEOTIDE SEQUENCE</scope>
    <source>
        <strain evidence="2">Mikawa-1</strain>
    </source>
</reference>
<dbReference type="EMBL" id="LC738876">
    <property type="protein sequence ID" value="BDT62609.1"/>
    <property type="molecule type" value="Genomic_DNA"/>
</dbReference>
<proteinExistence type="predicted"/>
<evidence type="ECO:0000313" key="2">
    <source>
        <dbReference type="EMBL" id="BDT62609.1"/>
    </source>
</evidence>
<feature type="region of interest" description="Disordered" evidence="1">
    <location>
        <begin position="137"/>
        <end position="176"/>
    </location>
</feature>
<accession>A0A9C7C8P4</accession>
<sequence length="518" mass="58512">MSFISLKLLNNLYNHRERLNLYRHLVNSNNDAARKIDTKSFTTFNITTTTTTTTTTTSCNSKGNNYSSDSVMYSNYHILSIDPLCPANQIYVKVKIKTFIPELASPFLAALLDAAYCYVEKKNIGFIENVDNGFDSNNSSDSSNNSSSSSNSNSSSSNKSSNSSSSSSSSSSSNSKNRAININTIITTAANNDDDNNNNNNNNNNDDANDNGNAANINIIISTLPLDTKTVYVPLSKLCEIIQKFLFNASLKKEHIITSLFSINRQDYIDIVHDFFAFDTYSKCILFLLYIQLLLECVPSSSIKFYIVDVYTNELVKIKRKCHVTQLSKENNKNQWFLEQNYNKKQNVIDRILKYIVEPVVDPPPPSSSSSSSFENSNVSIVDNSLLHDIIRNARVANYIATREKKEEKENEMDLIGIENMTLTCTNNHNNYTNIILRIRKEPRLINSNKQILFPTFIGQQNQLQFLKLSDEAKTILLLPHFFQNYSSLSSCLYGHSTLLNNQTCTFLMADFLPIMNI</sequence>
<protein>
    <submittedName>
        <fullName evidence="2">Wsv415-like protein</fullName>
    </submittedName>
</protein>